<reference evidence="1" key="1">
    <citation type="submission" date="2020-04" db="EMBL/GenBank/DDBJ databases">
        <authorList>
            <person name="Broberg M."/>
        </authorList>
    </citation>
    <scope>NUCLEOTIDE SEQUENCE</scope>
</reference>
<keyword evidence="2" id="KW-1185">Reference proteome</keyword>
<comment type="caution">
    <text evidence="1">The sequence shown here is derived from an EMBL/GenBank/DDBJ whole genome shotgun (WGS) entry which is preliminary data.</text>
</comment>
<protein>
    <submittedName>
        <fullName evidence="1">Uncharacterized protein</fullName>
    </submittedName>
</protein>
<reference evidence="1" key="2">
    <citation type="submission" date="2021-10" db="EMBL/GenBank/DDBJ databases">
        <authorList>
            <person name="Piombo E."/>
        </authorList>
    </citation>
    <scope>NUCLEOTIDE SEQUENCE</scope>
</reference>
<accession>A0ACA9TDG4</accession>
<dbReference type="EMBL" id="CADEHS020000003">
    <property type="protein sequence ID" value="CAG9938984.1"/>
    <property type="molecule type" value="Genomic_DNA"/>
</dbReference>
<name>A0ACA9TDG4_BIOOC</name>
<gene>
    <name evidence="1" type="ORF">CRV2_00007417</name>
</gene>
<organism evidence="1 2">
    <name type="scientific">Clonostachys rosea f. rosea IK726</name>
    <dbReference type="NCBI Taxonomy" id="1349383"/>
    <lineage>
        <taxon>Eukaryota</taxon>
        <taxon>Fungi</taxon>
        <taxon>Dikarya</taxon>
        <taxon>Ascomycota</taxon>
        <taxon>Pezizomycotina</taxon>
        <taxon>Sordariomycetes</taxon>
        <taxon>Hypocreomycetidae</taxon>
        <taxon>Hypocreales</taxon>
        <taxon>Bionectriaceae</taxon>
        <taxon>Clonostachys</taxon>
    </lineage>
</organism>
<proteinExistence type="predicted"/>
<sequence length="158" mass="17362">MEQPQVSDHQPKAASSGAAYEDTHVHAVYEAIAPHFSATRHKPWPRVASFLNAQPPGSVGLDVGCGNGKYLPVNPRLHLLGSDRSAALQDTLVPWVMKGPKGDPNEKGTTYQRYYHLYREGELEEDVLAAGGAVLEAGYERDNWWVVCSKQQQQPGDP</sequence>
<evidence type="ECO:0000313" key="2">
    <source>
        <dbReference type="Proteomes" id="UP000836387"/>
    </source>
</evidence>
<dbReference type="Proteomes" id="UP000836387">
    <property type="component" value="Unassembled WGS sequence"/>
</dbReference>
<evidence type="ECO:0000313" key="1">
    <source>
        <dbReference type="EMBL" id="CAG9938984.1"/>
    </source>
</evidence>